<feature type="domain" description="HTH cro/C1-type" evidence="4">
    <location>
        <begin position="19"/>
        <end position="59"/>
    </location>
</feature>
<dbReference type="PANTHER" id="PTHR40661">
    <property type="match status" value="1"/>
</dbReference>
<reference evidence="5 6" key="1">
    <citation type="submission" date="2023-12" db="EMBL/GenBank/DDBJ databases">
        <title>Whole-genome sequencing of halo(alkali)philic microorganisms from hypersaline lakes.</title>
        <authorList>
            <person name="Sorokin D.Y."/>
            <person name="Merkel A.Y."/>
            <person name="Messina E."/>
            <person name="Yakimov M."/>
        </authorList>
    </citation>
    <scope>NUCLEOTIDE SEQUENCE [LARGE SCALE GENOMIC DNA]</scope>
    <source>
        <strain evidence="5 6">AB-CW1</strain>
    </source>
</reference>
<evidence type="ECO:0000313" key="6">
    <source>
        <dbReference type="Proteomes" id="UP001302316"/>
    </source>
</evidence>
<evidence type="ECO:0000313" key="5">
    <source>
        <dbReference type="EMBL" id="MEA5444714.1"/>
    </source>
</evidence>
<keyword evidence="6" id="KW-1185">Reference proteome</keyword>
<dbReference type="PROSITE" id="PS50943">
    <property type="entry name" value="HTH_CROC1"/>
    <property type="match status" value="1"/>
</dbReference>
<dbReference type="InterPro" id="IPR001387">
    <property type="entry name" value="Cro/C1-type_HTH"/>
</dbReference>
<gene>
    <name evidence="5" type="ORF">VCB98_02660</name>
</gene>
<dbReference type="Gene3D" id="2.10.109.10">
    <property type="entry name" value="Umud Fragment, subunit A"/>
    <property type="match status" value="1"/>
</dbReference>
<name>A0AAP6JH73_9GAMM</name>
<dbReference type="SUPFAM" id="SSF51306">
    <property type="entry name" value="LexA/Signal peptidase"/>
    <property type="match status" value="1"/>
</dbReference>
<dbReference type="EMBL" id="JAYGII010000003">
    <property type="protein sequence ID" value="MEA5444714.1"/>
    <property type="molecule type" value="Genomic_DNA"/>
</dbReference>
<dbReference type="CDD" id="cd00093">
    <property type="entry name" value="HTH_XRE"/>
    <property type="match status" value="1"/>
</dbReference>
<dbReference type="InterPro" id="IPR039418">
    <property type="entry name" value="LexA-like"/>
</dbReference>
<proteinExistence type="predicted"/>
<dbReference type="Pfam" id="PF00717">
    <property type="entry name" value="Peptidase_S24"/>
    <property type="match status" value="1"/>
</dbReference>
<dbReference type="Gene3D" id="1.10.260.40">
    <property type="entry name" value="lambda repressor-like DNA-binding domains"/>
    <property type="match status" value="1"/>
</dbReference>
<dbReference type="Proteomes" id="UP001302316">
    <property type="component" value="Unassembled WGS sequence"/>
</dbReference>
<comment type="caution">
    <text evidence="5">The sequence shown here is derived from an EMBL/GenBank/DDBJ whole genome shotgun (WGS) entry which is preliminary data.</text>
</comment>
<evidence type="ECO:0000259" key="4">
    <source>
        <dbReference type="PROSITE" id="PS50943"/>
    </source>
</evidence>
<keyword evidence="1" id="KW-0805">Transcription regulation</keyword>
<dbReference type="InterPro" id="IPR015927">
    <property type="entry name" value="Peptidase_S24_S26A/B/C"/>
</dbReference>
<accession>A0AAP6JH73</accession>
<dbReference type="CDD" id="cd06529">
    <property type="entry name" value="S24_LexA-like"/>
    <property type="match status" value="1"/>
</dbReference>
<dbReference type="GO" id="GO:0003677">
    <property type="term" value="F:DNA binding"/>
    <property type="evidence" value="ECO:0007669"/>
    <property type="project" value="UniProtKB-KW"/>
</dbReference>
<dbReference type="PANTHER" id="PTHR40661:SF3">
    <property type="entry name" value="FELS-1 PROPHAGE TRANSCRIPTIONAL REGULATOR"/>
    <property type="match status" value="1"/>
</dbReference>
<dbReference type="InterPro" id="IPR036286">
    <property type="entry name" value="LexA/Signal_pep-like_sf"/>
</dbReference>
<dbReference type="RefSeq" id="WP_346050207.1">
    <property type="nucleotide sequence ID" value="NZ_JAYGII010000003.1"/>
</dbReference>
<organism evidence="5 6">
    <name type="scientific">Natronospira elongata</name>
    <dbReference type="NCBI Taxonomy" id="3110268"/>
    <lineage>
        <taxon>Bacteria</taxon>
        <taxon>Pseudomonadati</taxon>
        <taxon>Pseudomonadota</taxon>
        <taxon>Gammaproteobacteria</taxon>
        <taxon>Natronospirales</taxon>
        <taxon>Natronospiraceae</taxon>
        <taxon>Natronospira</taxon>
    </lineage>
</organism>
<dbReference type="AlphaFoldDB" id="A0AAP6JH73"/>
<sequence>MLKQRLRRCAELAGNGACLARETGIPRRTLETYLSGNAEPKASRLASIARAAGVSAHWLLTGEGPEREGDLGPAVDFVALEQPAVADPAESNQDLQGGRSEPLWIAFQPDWLRERGWNEKHLRLLESRSDCMTPTVQDGALLLVDASHDELSEDGLYVLEVDGALLVRRIQLDVEGGVLATNDNPAYREQYLRQERKSDLSVFGKVVWVGNPLD</sequence>
<keyword evidence="3" id="KW-0804">Transcription</keyword>
<evidence type="ECO:0000256" key="2">
    <source>
        <dbReference type="ARBA" id="ARBA00023125"/>
    </source>
</evidence>
<protein>
    <submittedName>
        <fullName evidence="5">S24 family peptidase</fullName>
    </submittedName>
</protein>
<dbReference type="InterPro" id="IPR010982">
    <property type="entry name" value="Lambda_DNA-bd_dom_sf"/>
</dbReference>
<evidence type="ECO:0000256" key="1">
    <source>
        <dbReference type="ARBA" id="ARBA00023015"/>
    </source>
</evidence>
<keyword evidence="2" id="KW-0238">DNA-binding</keyword>
<dbReference type="SUPFAM" id="SSF47413">
    <property type="entry name" value="lambda repressor-like DNA-binding domains"/>
    <property type="match status" value="1"/>
</dbReference>
<evidence type="ECO:0000256" key="3">
    <source>
        <dbReference type="ARBA" id="ARBA00023163"/>
    </source>
</evidence>